<evidence type="ECO:0000313" key="2">
    <source>
        <dbReference type="EMBL" id="OWZ09677.1"/>
    </source>
</evidence>
<dbReference type="AlphaFoldDB" id="A0A225VY29"/>
<keyword evidence="3" id="KW-1185">Reference proteome</keyword>
<evidence type="ECO:0000313" key="3">
    <source>
        <dbReference type="Proteomes" id="UP000198211"/>
    </source>
</evidence>
<keyword evidence="1" id="KW-0812">Transmembrane</keyword>
<proteinExistence type="predicted"/>
<accession>A0A225VY29</accession>
<dbReference type="EMBL" id="NBNE01002696">
    <property type="protein sequence ID" value="OWZ09677.1"/>
    <property type="molecule type" value="Genomic_DNA"/>
</dbReference>
<comment type="caution">
    <text evidence="2">The sequence shown here is derived from an EMBL/GenBank/DDBJ whole genome shotgun (WGS) entry which is preliminary data.</text>
</comment>
<gene>
    <name evidence="2" type="ORF">PHMEG_00017582</name>
</gene>
<feature type="transmembrane region" description="Helical" evidence="1">
    <location>
        <begin position="12"/>
        <end position="33"/>
    </location>
</feature>
<sequence length="69" mass="7491">ISLHSSRSGFKFLITMIGIPFFSSNLCGGIPLITSCYKKFLSMSSSIASFKRYSRVSVGMGSVTAAFIR</sequence>
<organism evidence="2 3">
    <name type="scientific">Phytophthora megakarya</name>
    <dbReference type="NCBI Taxonomy" id="4795"/>
    <lineage>
        <taxon>Eukaryota</taxon>
        <taxon>Sar</taxon>
        <taxon>Stramenopiles</taxon>
        <taxon>Oomycota</taxon>
        <taxon>Peronosporomycetes</taxon>
        <taxon>Peronosporales</taxon>
        <taxon>Peronosporaceae</taxon>
        <taxon>Phytophthora</taxon>
    </lineage>
</organism>
<dbReference type="Proteomes" id="UP000198211">
    <property type="component" value="Unassembled WGS sequence"/>
</dbReference>
<evidence type="ECO:0000256" key="1">
    <source>
        <dbReference type="SAM" id="Phobius"/>
    </source>
</evidence>
<dbReference type="OrthoDB" id="145843at2759"/>
<name>A0A225VY29_9STRA</name>
<keyword evidence="1" id="KW-1133">Transmembrane helix</keyword>
<protein>
    <submittedName>
        <fullName evidence="2">Uncharacterized protein</fullName>
    </submittedName>
</protein>
<feature type="non-terminal residue" evidence="2">
    <location>
        <position position="1"/>
    </location>
</feature>
<keyword evidence="1" id="KW-0472">Membrane</keyword>
<reference evidence="3" key="1">
    <citation type="submission" date="2017-03" db="EMBL/GenBank/DDBJ databases">
        <title>Phytopthora megakarya and P. palmivora, two closely related causual agents of cacao black pod achieved similar genome size and gene model numbers by different mechanisms.</title>
        <authorList>
            <person name="Ali S."/>
            <person name="Shao J."/>
            <person name="Larry D.J."/>
            <person name="Kronmiller B."/>
            <person name="Shen D."/>
            <person name="Strem M.D."/>
            <person name="Melnick R.L."/>
            <person name="Guiltinan M.J."/>
            <person name="Tyler B.M."/>
            <person name="Meinhardt L.W."/>
            <person name="Bailey B.A."/>
        </authorList>
    </citation>
    <scope>NUCLEOTIDE SEQUENCE [LARGE SCALE GENOMIC DNA]</scope>
    <source>
        <strain evidence="3">zdho120</strain>
    </source>
</reference>